<dbReference type="KEGG" id="sari:H5J25_01525"/>
<gene>
    <name evidence="2" type="ORF">H5J25_01525</name>
</gene>
<dbReference type="InterPro" id="IPR021251">
    <property type="entry name" value="DUF2793"/>
</dbReference>
<sequence length="167" mass="17443">MNDDMTPRLGLPTIRPGQAQKESSHNEALTQLDLLMHANAVSLGLNTPPSAPVSGQAWVVGSMPAGDWSGHADALAGWTDGGWRFAAPIPGMTVWIEEAADFARYSDGSWILGELRGSKVVIAGNDVLGPRRAGIPIASGGSIIDVEARETLVEILAALRGHGLIAS</sequence>
<feature type="region of interest" description="Disordered" evidence="1">
    <location>
        <begin position="1"/>
        <end position="24"/>
    </location>
</feature>
<evidence type="ECO:0000313" key="3">
    <source>
        <dbReference type="Proteomes" id="UP000595894"/>
    </source>
</evidence>
<evidence type="ECO:0000313" key="2">
    <source>
        <dbReference type="EMBL" id="QQV77521.1"/>
    </source>
</evidence>
<name>A0A974NV32_9SPHN</name>
<dbReference type="Proteomes" id="UP000595894">
    <property type="component" value="Chromosome"/>
</dbReference>
<dbReference type="EMBL" id="CP061035">
    <property type="protein sequence ID" value="QQV77521.1"/>
    <property type="molecule type" value="Genomic_DNA"/>
</dbReference>
<dbReference type="AlphaFoldDB" id="A0A974NV32"/>
<protein>
    <submittedName>
        <fullName evidence="2">DUF2793 domain-containing protein</fullName>
    </submittedName>
</protein>
<evidence type="ECO:0000256" key="1">
    <source>
        <dbReference type="SAM" id="MobiDB-lite"/>
    </source>
</evidence>
<accession>A0A974NV32</accession>
<organism evidence="2 3">
    <name type="scientific">Sphingomonas aliaeris</name>
    <dbReference type="NCBI Taxonomy" id="2759526"/>
    <lineage>
        <taxon>Bacteria</taxon>
        <taxon>Pseudomonadati</taxon>
        <taxon>Pseudomonadota</taxon>
        <taxon>Alphaproteobacteria</taxon>
        <taxon>Sphingomonadales</taxon>
        <taxon>Sphingomonadaceae</taxon>
        <taxon>Sphingomonas</taxon>
    </lineage>
</organism>
<keyword evidence="3" id="KW-1185">Reference proteome</keyword>
<reference evidence="3" key="1">
    <citation type="submission" date="2020-09" db="EMBL/GenBank/DDBJ databases">
        <title>Sphingomonas sp., a new species isolated from pork steak.</title>
        <authorList>
            <person name="Heidler von Heilborn D."/>
        </authorList>
    </citation>
    <scope>NUCLEOTIDE SEQUENCE [LARGE SCALE GENOMIC DNA]</scope>
</reference>
<dbReference type="Pfam" id="PF10983">
    <property type="entry name" value="DUF2793"/>
    <property type="match status" value="1"/>
</dbReference>
<proteinExistence type="predicted"/>
<dbReference type="RefSeq" id="WP_202094049.1">
    <property type="nucleotide sequence ID" value="NZ_CP061035.1"/>
</dbReference>